<proteinExistence type="predicted"/>
<reference evidence="1" key="1">
    <citation type="submission" date="2023-06" db="EMBL/GenBank/DDBJ databases">
        <authorList>
            <consortium name="Lawrence Berkeley National Laboratory"/>
            <person name="Ahrendt S."/>
            <person name="Sahu N."/>
            <person name="Indic B."/>
            <person name="Wong-Bajracharya J."/>
            <person name="Merenyi Z."/>
            <person name="Ke H.-M."/>
            <person name="Monk M."/>
            <person name="Kocsube S."/>
            <person name="Drula E."/>
            <person name="Lipzen A."/>
            <person name="Balint B."/>
            <person name="Henrissat B."/>
            <person name="Andreopoulos B."/>
            <person name="Martin F.M."/>
            <person name="Harder C.B."/>
            <person name="Rigling D."/>
            <person name="Ford K.L."/>
            <person name="Foster G.D."/>
            <person name="Pangilinan J."/>
            <person name="Papanicolaou A."/>
            <person name="Barry K."/>
            <person name="LaButti K."/>
            <person name="Viragh M."/>
            <person name="Koriabine M."/>
            <person name="Yan M."/>
            <person name="Riley R."/>
            <person name="Champramary S."/>
            <person name="Plett K.L."/>
            <person name="Tsai I.J."/>
            <person name="Slot J."/>
            <person name="Sipos G."/>
            <person name="Plett J."/>
            <person name="Nagy L.G."/>
            <person name="Grigoriev I.V."/>
        </authorList>
    </citation>
    <scope>NUCLEOTIDE SEQUENCE</scope>
    <source>
        <strain evidence="1">HWK02</strain>
    </source>
</reference>
<accession>A0AA39UUU5</accession>
<keyword evidence="2" id="KW-1185">Reference proteome</keyword>
<sequence length="107" mass="12064">MHLQLAQEDAQDKLAGLESDQLFVTSPKDMISQGVQIEASQCKIARMNKELGQHSTDLQRAQVLEKSNHLCHRIKMWFIQQEAHMPVVCSLRIHEGLGDGPLVPTYS</sequence>
<name>A0AA39UUU5_9AGAR</name>
<evidence type="ECO:0000313" key="1">
    <source>
        <dbReference type="EMBL" id="KAK0493830.1"/>
    </source>
</evidence>
<gene>
    <name evidence="1" type="ORF">EDD18DRAFT_1356320</name>
</gene>
<protein>
    <submittedName>
        <fullName evidence="1">Uncharacterized protein</fullName>
    </submittedName>
</protein>
<dbReference type="EMBL" id="JAUEPU010000023">
    <property type="protein sequence ID" value="KAK0493830.1"/>
    <property type="molecule type" value="Genomic_DNA"/>
</dbReference>
<dbReference type="Proteomes" id="UP001175228">
    <property type="component" value="Unassembled WGS sequence"/>
</dbReference>
<evidence type="ECO:0000313" key="2">
    <source>
        <dbReference type="Proteomes" id="UP001175228"/>
    </source>
</evidence>
<comment type="caution">
    <text evidence="1">The sequence shown here is derived from an EMBL/GenBank/DDBJ whole genome shotgun (WGS) entry which is preliminary data.</text>
</comment>
<organism evidence="1 2">
    <name type="scientific">Armillaria luteobubalina</name>
    <dbReference type="NCBI Taxonomy" id="153913"/>
    <lineage>
        <taxon>Eukaryota</taxon>
        <taxon>Fungi</taxon>
        <taxon>Dikarya</taxon>
        <taxon>Basidiomycota</taxon>
        <taxon>Agaricomycotina</taxon>
        <taxon>Agaricomycetes</taxon>
        <taxon>Agaricomycetidae</taxon>
        <taxon>Agaricales</taxon>
        <taxon>Marasmiineae</taxon>
        <taxon>Physalacriaceae</taxon>
        <taxon>Armillaria</taxon>
    </lineage>
</organism>
<dbReference type="AlphaFoldDB" id="A0AA39UUU5"/>